<dbReference type="InterPro" id="IPR039776">
    <property type="entry name" value="Pds5"/>
</dbReference>
<evidence type="ECO:0000313" key="7">
    <source>
        <dbReference type="Proteomes" id="UP000030748"/>
    </source>
</evidence>
<sequence length="375" mass="43390">MDGAAADVDDGVWREIEDELIVAGMNLLRLRSSHSIDELLVRLLRVERVLTRVEQKPPAFIEKALHPAMSALIKNELLKHPHLNIQFIVASCLNQVTRITAPLQSYPDNQMKDIFRLFMVVLRQLSRLTGDDYDRAVNILAAMARIQTCLVMMDLDIDPIIVDMFRVFFDTIRPNHPFTVFKYMEAIMILVIEQSVEVSVELLKPLLDSVRIDNKVAEELATAAAALCGDGISKLNGSFEVERVGPTLPQVKDGNGNNSISNDDNSLHTVTKRRRRRPNSLMRPEEGYVHIWTTKDRDRKTTNHEFYTGTVEAFDPLTKKHMVKKIRPFLALYFRVFYIKYDDDEEEILNLREERWELFHEKQPRQVRFFAEILV</sequence>
<evidence type="ECO:0000313" key="6">
    <source>
        <dbReference type="EMBL" id="EYU24609.1"/>
    </source>
</evidence>
<reference evidence="6 7" key="1">
    <citation type="journal article" date="2013" name="Proc. Natl. Acad. Sci. U.S.A.">
        <title>Fine-scale variation in meiotic recombination in Mimulus inferred from population shotgun sequencing.</title>
        <authorList>
            <person name="Hellsten U."/>
            <person name="Wright K.M."/>
            <person name="Jenkins J."/>
            <person name="Shu S."/>
            <person name="Yuan Y."/>
            <person name="Wessler S.R."/>
            <person name="Schmutz J."/>
            <person name="Willis J.H."/>
            <person name="Rokhsar D.S."/>
        </authorList>
    </citation>
    <scope>NUCLEOTIDE SEQUENCE [LARGE SCALE GENOMIC DNA]</scope>
    <source>
        <strain evidence="7">cv. DUN x IM62</strain>
    </source>
</reference>
<keyword evidence="2" id="KW-0227">DNA damage</keyword>
<gene>
    <name evidence="6" type="ORF">MIMGU_mgv11b022448mg</name>
</gene>
<evidence type="ECO:0000256" key="3">
    <source>
        <dbReference type="ARBA" id="ARBA00023204"/>
    </source>
</evidence>
<dbReference type="PANTHER" id="PTHR12663">
    <property type="entry name" value="ANDROGEN INDUCED INHIBITOR OF PROLIFERATION AS3 / PDS5-RELATED"/>
    <property type="match status" value="1"/>
</dbReference>
<name>A0A022QAH9_ERYGU</name>
<dbReference type="STRING" id="4155.A0A022QAH9"/>
<evidence type="ECO:0000256" key="2">
    <source>
        <dbReference type="ARBA" id="ARBA00022763"/>
    </source>
</evidence>
<evidence type="ECO:0000256" key="1">
    <source>
        <dbReference type="ARBA" id="ARBA00004123"/>
    </source>
</evidence>
<feature type="region of interest" description="Disordered" evidence="5">
    <location>
        <begin position="247"/>
        <end position="279"/>
    </location>
</feature>
<proteinExistence type="predicted"/>
<evidence type="ECO:0000256" key="5">
    <source>
        <dbReference type="SAM" id="MobiDB-lite"/>
    </source>
</evidence>
<evidence type="ECO:0000256" key="4">
    <source>
        <dbReference type="ARBA" id="ARBA00023242"/>
    </source>
</evidence>
<dbReference type="GO" id="GO:0007064">
    <property type="term" value="P:mitotic sister chromatid cohesion"/>
    <property type="evidence" value="ECO:0000318"/>
    <property type="project" value="GO_Central"/>
</dbReference>
<dbReference type="GO" id="GO:0005634">
    <property type="term" value="C:nucleus"/>
    <property type="evidence" value="ECO:0000318"/>
    <property type="project" value="GO_Central"/>
</dbReference>
<comment type="subcellular location">
    <subcellularLocation>
        <location evidence="1">Nucleus</location>
    </subcellularLocation>
</comment>
<dbReference type="PANTHER" id="PTHR12663:SF69">
    <property type="entry name" value="SISTER CHROMATID COHESION PROTEIN PDS5 HOMOLOG E"/>
    <property type="match status" value="1"/>
</dbReference>
<accession>A0A022QAH9</accession>
<dbReference type="GO" id="GO:0000785">
    <property type="term" value="C:chromatin"/>
    <property type="evidence" value="ECO:0000318"/>
    <property type="project" value="GO_Central"/>
</dbReference>
<keyword evidence="7" id="KW-1185">Reference proteome</keyword>
<dbReference type="Pfam" id="PF20168">
    <property type="entry name" value="PDS5"/>
    <property type="match status" value="1"/>
</dbReference>
<protein>
    <submittedName>
        <fullName evidence="6">Uncharacterized protein</fullName>
    </submittedName>
</protein>
<dbReference type="GO" id="GO:0006281">
    <property type="term" value="P:DNA repair"/>
    <property type="evidence" value="ECO:0007669"/>
    <property type="project" value="UniProtKB-KW"/>
</dbReference>
<dbReference type="Proteomes" id="UP000030748">
    <property type="component" value="Unassembled WGS sequence"/>
</dbReference>
<keyword evidence="4" id="KW-0539">Nucleus</keyword>
<dbReference type="EMBL" id="KI632119">
    <property type="protein sequence ID" value="EYU24609.1"/>
    <property type="molecule type" value="Genomic_DNA"/>
</dbReference>
<keyword evidence="3" id="KW-0234">DNA repair</keyword>
<organism evidence="6 7">
    <name type="scientific">Erythranthe guttata</name>
    <name type="common">Yellow monkey flower</name>
    <name type="synonym">Mimulus guttatus</name>
    <dbReference type="NCBI Taxonomy" id="4155"/>
    <lineage>
        <taxon>Eukaryota</taxon>
        <taxon>Viridiplantae</taxon>
        <taxon>Streptophyta</taxon>
        <taxon>Embryophyta</taxon>
        <taxon>Tracheophyta</taxon>
        <taxon>Spermatophyta</taxon>
        <taxon>Magnoliopsida</taxon>
        <taxon>eudicotyledons</taxon>
        <taxon>Gunneridae</taxon>
        <taxon>Pentapetalae</taxon>
        <taxon>asterids</taxon>
        <taxon>lamiids</taxon>
        <taxon>Lamiales</taxon>
        <taxon>Phrymaceae</taxon>
        <taxon>Erythranthe</taxon>
    </lineage>
</organism>
<feature type="compositionally biased region" description="Low complexity" evidence="5">
    <location>
        <begin position="253"/>
        <end position="264"/>
    </location>
</feature>
<dbReference type="AlphaFoldDB" id="A0A022QAH9"/>
<dbReference type="GO" id="GO:0140670">
    <property type="term" value="F:cohesin unloader activity"/>
    <property type="evidence" value="ECO:0000318"/>
    <property type="project" value="GO_Central"/>
</dbReference>